<evidence type="ECO:0000313" key="5">
    <source>
        <dbReference type="Proteomes" id="UP000747110"/>
    </source>
</evidence>
<gene>
    <name evidence="2" type="ORF">Vretifemale_17639</name>
    <name evidence="3" type="ORF">Vretimale_17957</name>
</gene>
<dbReference type="Gene3D" id="2.130.10.10">
    <property type="entry name" value="YVTN repeat-like/Quinoprotein amine dehydrogenase"/>
    <property type="match status" value="1"/>
</dbReference>
<evidence type="ECO:0000313" key="2">
    <source>
        <dbReference type="EMBL" id="GIL89897.1"/>
    </source>
</evidence>
<keyword evidence="5" id="KW-1185">Reference proteome</keyword>
<feature type="region of interest" description="Disordered" evidence="1">
    <location>
        <begin position="1"/>
        <end position="38"/>
    </location>
</feature>
<reference evidence="3" key="1">
    <citation type="journal article" date="2021" name="Proc. Natl. Acad. Sci. U.S.A.">
        <title>Three genomes in the algal genus Volvox reveal the fate of a haploid sex-determining region after a transition to homothallism.</title>
        <authorList>
            <person name="Yamamoto K."/>
            <person name="Hamaji T."/>
            <person name="Kawai-Toyooka H."/>
            <person name="Matsuzaki R."/>
            <person name="Takahashi F."/>
            <person name="Nishimura Y."/>
            <person name="Kawachi M."/>
            <person name="Noguchi H."/>
            <person name="Minakuchi Y."/>
            <person name="Umen J.G."/>
            <person name="Toyoda A."/>
            <person name="Nozaki H."/>
        </authorList>
    </citation>
    <scope>NUCLEOTIDE SEQUENCE</scope>
    <source>
        <strain evidence="3">NIES-3785</strain>
        <strain evidence="2">NIES-3786</strain>
    </source>
</reference>
<organism evidence="3 4">
    <name type="scientific">Volvox reticuliferus</name>
    <dbReference type="NCBI Taxonomy" id="1737510"/>
    <lineage>
        <taxon>Eukaryota</taxon>
        <taxon>Viridiplantae</taxon>
        <taxon>Chlorophyta</taxon>
        <taxon>core chlorophytes</taxon>
        <taxon>Chlorophyceae</taxon>
        <taxon>CS clade</taxon>
        <taxon>Chlamydomonadales</taxon>
        <taxon>Volvocaceae</taxon>
        <taxon>Volvox</taxon>
    </lineage>
</organism>
<feature type="compositionally biased region" description="Low complexity" evidence="1">
    <location>
        <begin position="1"/>
        <end position="15"/>
    </location>
</feature>
<dbReference type="AlphaFoldDB" id="A0A8J4LYX5"/>
<feature type="region of interest" description="Disordered" evidence="1">
    <location>
        <begin position="175"/>
        <end position="215"/>
    </location>
</feature>
<evidence type="ECO:0000256" key="1">
    <source>
        <dbReference type="SAM" id="MobiDB-lite"/>
    </source>
</evidence>
<proteinExistence type="predicted"/>
<feature type="compositionally biased region" description="Basic and acidic residues" evidence="1">
    <location>
        <begin position="199"/>
        <end position="211"/>
    </location>
</feature>
<dbReference type="SUPFAM" id="SSF117289">
    <property type="entry name" value="Nucleoporin domain"/>
    <property type="match status" value="1"/>
</dbReference>
<comment type="caution">
    <text evidence="3">The sequence shown here is derived from an EMBL/GenBank/DDBJ whole genome shotgun (WGS) entry which is preliminary data.</text>
</comment>
<dbReference type="InterPro" id="IPR015943">
    <property type="entry name" value="WD40/YVTN_repeat-like_dom_sf"/>
</dbReference>
<evidence type="ECO:0000313" key="4">
    <source>
        <dbReference type="Proteomes" id="UP000722791"/>
    </source>
</evidence>
<dbReference type="EMBL" id="BNCP01000053">
    <property type="protein sequence ID" value="GIL89897.1"/>
    <property type="molecule type" value="Genomic_DNA"/>
</dbReference>
<dbReference type="EMBL" id="BNCQ01000062">
    <property type="protein sequence ID" value="GIM15150.1"/>
    <property type="molecule type" value="Genomic_DNA"/>
</dbReference>
<dbReference type="Proteomes" id="UP000747110">
    <property type="component" value="Unassembled WGS sequence"/>
</dbReference>
<protein>
    <submittedName>
        <fullName evidence="3">Uncharacterized protein</fullName>
    </submittedName>
</protein>
<dbReference type="Proteomes" id="UP000722791">
    <property type="component" value="Unassembled WGS sequence"/>
</dbReference>
<name>A0A8J4LYX5_9CHLO</name>
<sequence length="231" mass="24906">MSSSRMSVGRVSKGSVPPSVPKAGVEFEGDDEFVNDGGQAAEDIGKSFVFRNTLTESEVEALERWKRSQNDDDEEQYPLSSKQRNVTYGDIKKPQQSVQLGPDSEALCIAASCSGNMLAVGGRHGTVRLFHPHNLEPMDTIRISELASSSTSTSSPSSVSTLASRQSIVRRQTVPGGLMGSAGRRDRAPPCGYTSCCPREQRGGQPDKHPGDAAGWGDIRLRRLGLCRARI</sequence>
<dbReference type="OrthoDB" id="529961at2759"/>
<evidence type="ECO:0000313" key="3">
    <source>
        <dbReference type="EMBL" id="GIM15150.1"/>
    </source>
</evidence>
<accession>A0A8J4LYX5</accession>